<dbReference type="EMBL" id="CAJOBH010165403">
    <property type="protein sequence ID" value="CAF4893270.1"/>
    <property type="molecule type" value="Genomic_DNA"/>
</dbReference>
<accession>A0A8S3EN00</accession>
<dbReference type="EMBL" id="CAJOBJ010235952">
    <property type="protein sequence ID" value="CAF5065324.1"/>
    <property type="molecule type" value="Genomic_DNA"/>
</dbReference>
<protein>
    <submittedName>
        <fullName evidence="3">Uncharacterized protein</fullName>
    </submittedName>
</protein>
<dbReference type="Proteomes" id="UP000681720">
    <property type="component" value="Unassembled WGS sequence"/>
</dbReference>
<gene>
    <name evidence="2" type="ORF">BYL167_LOCUS51850</name>
    <name evidence="3" type="ORF">GIL414_LOCUS60783</name>
</gene>
<sequence>SLEGSDNGECRSSTSGCFSSMTESISPSNQHNHHHHHHHHHPKEMIPSYQLRLIDDTTSNDFADDDDHSDI</sequence>
<feature type="region of interest" description="Disordered" evidence="1">
    <location>
        <begin position="1"/>
        <end position="52"/>
    </location>
</feature>
<organism evidence="3 4">
    <name type="scientific">Rotaria magnacalcarata</name>
    <dbReference type="NCBI Taxonomy" id="392030"/>
    <lineage>
        <taxon>Eukaryota</taxon>
        <taxon>Metazoa</taxon>
        <taxon>Spiralia</taxon>
        <taxon>Gnathifera</taxon>
        <taxon>Rotifera</taxon>
        <taxon>Eurotatoria</taxon>
        <taxon>Bdelloidea</taxon>
        <taxon>Philodinida</taxon>
        <taxon>Philodinidae</taxon>
        <taxon>Rotaria</taxon>
    </lineage>
</organism>
<evidence type="ECO:0000256" key="1">
    <source>
        <dbReference type="SAM" id="MobiDB-lite"/>
    </source>
</evidence>
<feature type="non-terminal residue" evidence="3">
    <location>
        <position position="1"/>
    </location>
</feature>
<feature type="non-terminal residue" evidence="3">
    <location>
        <position position="71"/>
    </location>
</feature>
<feature type="compositionally biased region" description="Basic residues" evidence="1">
    <location>
        <begin position="31"/>
        <end position="42"/>
    </location>
</feature>
<evidence type="ECO:0000313" key="3">
    <source>
        <dbReference type="EMBL" id="CAF5065324.1"/>
    </source>
</evidence>
<comment type="caution">
    <text evidence="3">The sequence shown here is derived from an EMBL/GenBank/DDBJ whole genome shotgun (WGS) entry which is preliminary data.</text>
</comment>
<dbReference type="Proteomes" id="UP000681967">
    <property type="component" value="Unassembled WGS sequence"/>
</dbReference>
<name>A0A8S3EN00_9BILA</name>
<reference evidence="3" key="1">
    <citation type="submission" date="2021-02" db="EMBL/GenBank/DDBJ databases">
        <authorList>
            <person name="Nowell W R."/>
        </authorList>
    </citation>
    <scope>NUCLEOTIDE SEQUENCE</scope>
</reference>
<feature type="compositionally biased region" description="Polar residues" evidence="1">
    <location>
        <begin position="10"/>
        <end position="30"/>
    </location>
</feature>
<dbReference type="AlphaFoldDB" id="A0A8S3EN00"/>
<evidence type="ECO:0000313" key="4">
    <source>
        <dbReference type="Proteomes" id="UP000681720"/>
    </source>
</evidence>
<proteinExistence type="predicted"/>
<evidence type="ECO:0000313" key="2">
    <source>
        <dbReference type="EMBL" id="CAF4893270.1"/>
    </source>
</evidence>